<keyword evidence="2" id="KW-1185">Reference proteome</keyword>
<dbReference type="EMBL" id="AP019695">
    <property type="protein sequence ID" value="BBK23848.1"/>
    <property type="molecule type" value="Genomic_DNA"/>
</dbReference>
<organism evidence="1 2">
    <name type="scientific">Amedibacterium intestinale</name>
    <dbReference type="NCBI Taxonomy" id="2583452"/>
    <lineage>
        <taxon>Bacteria</taxon>
        <taxon>Bacillati</taxon>
        <taxon>Bacillota</taxon>
        <taxon>Erysipelotrichia</taxon>
        <taxon>Erysipelotrichales</taxon>
        <taxon>Erysipelotrichaceae</taxon>
        <taxon>Amedibacterium</taxon>
    </lineage>
</organism>
<dbReference type="Proteomes" id="UP000464754">
    <property type="component" value="Chromosome"/>
</dbReference>
<evidence type="ECO:0000313" key="2">
    <source>
        <dbReference type="Proteomes" id="UP000464754"/>
    </source>
</evidence>
<name>A0A6N4TM07_9FIRM</name>
<proteinExistence type="predicted"/>
<protein>
    <submittedName>
        <fullName evidence="1">Uncharacterized protein</fullName>
    </submittedName>
</protein>
<evidence type="ECO:0000313" key="1">
    <source>
        <dbReference type="EMBL" id="BBK23848.1"/>
    </source>
</evidence>
<dbReference type="KEGG" id="aarg:Aargi30884_27510"/>
<gene>
    <name evidence="1" type="ORF">Aargi30884_27510</name>
</gene>
<accession>A0A6N4TM07</accession>
<reference evidence="2" key="1">
    <citation type="submission" date="2019-05" db="EMBL/GenBank/DDBJ databases">
        <title>Complete genome sequencing of Absiella argi strain JCM 30884.</title>
        <authorList>
            <person name="Sakamoto M."/>
            <person name="Murakami T."/>
            <person name="Mori H."/>
        </authorList>
    </citation>
    <scope>NUCLEOTIDE SEQUENCE [LARGE SCALE GENOMIC DNA]</scope>
    <source>
        <strain evidence="2">JCM 30884</strain>
    </source>
</reference>
<dbReference type="AlphaFoldDB" id="A0A6N4TM07"/>
<sequence length="47" mass="5383">MTDNHKDNNVERAERIAKLIAIIQNGISDYDLGYIQGRFENKCRTSA</sequence>